<dbReference type="Proteomes" id="UP000193642">
    <property type="component" value="Unassembled WGS sequence"/>
</dbReference>
<dbReference type="SUPFAM" id="SSF57701">
    <property type="entry name" value="Zn2/Cys6 DNA-binding domain"/>
    <property type="match status" value="1"/>
</dbReference>
<dbReference type="PANTHER" id="PTHR31001:SF89">
    <property type="entry name" value="ZN(2)-C6 FUNGAL-TYPE DOMAIN-CONTAINING PROTEIN"/>
    <property type="match status" value="1"/>
</dbReference>
<dbReference type="PANTHER" id="PTHR31001">
    <property type="entry name" value="UNCHARACTERIZED TRANSCRIPTIONAL REGULATORY PROTEIN"/>
    <property type="match status" value="1"/>
</dbReference>
<dbReference type="SMART" id="SM00066">
    <property type="entry name" value="GAL4"/>
    <property type="match status" value="1"/>
</dbReference>
<proteinExistence type="predicted"/>
<dbReference type="AlphaFoldDB" id="A0A1Y2CDF5"/>
<dbReference type="InterPro" id="IPR036864">
    <property type="entry name" value="Zn2-C6_fun-type_DNA-bd_sf"/>
</dbReference>
<dbReference type="EMBL" id="MCGO01000021">
    <property type="protein sequence ID" value="ORY44937.1"/>
    <property type="molecule type" value="Genomic_DNA"/>
</dbReference>
<dbReference type="GO" id="GO:0000981">
    <property type="term" value="F:DNA-binding transcription factor activity, RNA polymerase II-specific"/>
    <property type="evidence" value="ECO:0007669"/>
    <property type="project" value="InterPro"/>
</dbReference>
<accession>A0A1Y2CDF5</accession>
<dbReference type="GO" id="GO:0008270">
    <property type="term" value="F:zinc ion binding"/>
    <property type="evidence" value="ECO:0007669"/>
    <property type="project" value="InterPro"/>
</dbReference>
<evidence type="ECO:0000256" key="2">
    <source>
        <dbReference type="ARBA" id="ARBA00023242"/>
    </source>
</evidence>
<dbReference type="OrthoDB" id="3364175at2759"/>
<evidence type="ECO:0000256" key="1">
    <source>
        <dbReference type="ARBA" id="ARBA00004123"/>
    </source>
</evidence>
<dbReference type="InterPro" id="IPR001138">
    <property type="entry name" value="Zn2Cys6_DnaBD"/>
</dbReference>
<feature type="domain" description="Zn(2)-C6 fungal-type" evidence="3">
    <location>
        <begin position="40"/>
        <end position="76"/>
    </location>
</feature>
<gene>
    <name evidence="4" type="ORF">BCR33DRAFT_737906</name>
</gene>
<organism evidence="4 5">
    <name type="scientific">Rhizoclosmatium globosum</name>
    <dbReference type="NCBI Taxonomy" id="329046"/>
    <lineage>
        <taxon>Eukaryota</taxon>
        <taxon>Fungi</taxon>
        <taxon>Fungi incertae sedis</taxon>
        <taxon>Chytridiomycota</taxon>
        <taxon>Chytridiomycota incertae sedis</taxon>
        <taxon>Chytridiomycetes</taxon>
        <taxon>Chytridiales</taxon>
        <taxon>Chytriomycetaceae</taxon>
        <taxon>Rhizoclosmatium</taxon>
    </lineage>
</organism>
<evidence type="ECO:0000313" key="4">
    <source>
        <dbReference type="EMBL" id="ORY44937.1"/>
    </source>
</evidence>
<sequence>MNYCTSAGRHRLLLFSAIFKNNWLKRELKHLAEMPAHPTSCDNCRRSKKKCTANIAPDMSYIVCERCVRLEIPCTYDIKTHLLHIAAHANKQSGSSPALMEDGLFSSCIAPLGQEHIPLSQPLEHYLQALSTPFVDYDYENGQLEDPDLIPTAADFQVVHTDLSKRPCALSYDADKLLHKFFSLPPVLRYCVFHLFSFCIITKVHFRLTLCVVSAILSGLQDLSVSYYLRARKALIRAAEQGPTFELAQSYYFLSLFANMKGETIVSRKFLTGCLDLIVELKLDVDPDDSPWLHHLNLTPREKEERRRLFWANYWSLVRAQACSPDPITIELSCHRMKQPSNINDPYPIFASAGARQWDCQVYALIGQIKRYYSAPPASVQDLFSSKHVIALQETLINLQSCIPVEFLLLSASSQTATRDEEDRFINQIITSQGSLFVLTMGFFSAISILHRPLLFLTHLPSHQPQYLSTTHHALIVNAIHQTIEAAHRITGIGFFLASIEETLNNGVWDTRLPKDHYGLFFHQEFFSIFEAAVVYWFATCRMAPVWRVFVDLERGVAVERVRRVMMTLRFMADVVGLTNLEPLAVCVEAMVEEMEGRGVGEEGEREVGFQPKIIGDVGGEDGVGAVYDPWGFMGLLGMQVGGGVRWRGRSEDSWRLFWKLNA</sequence>
<reference evidence="4 5" key="1">
    <citation type="submission" date="2016-07" db="EMBL/GenBank/DDBJ databases">
        <title>Pervasive Adenine N6-methylation of Active Genes in Fungi.</title>
        <authorList>
            <consortium name="DOE Joint Genome Institute"/>
            <person name="Mondo S.J."/>
            <person name="Dannebaum R.O."/>
            <person name="Kuo R.C."/>
            <person name="Labutti K."/>
            <person name="Haridas S."/>
            <person name="Kuo A."/>
            <person name="Salamov A."/>
            <person name="Ahrendt S.R."/>
            <person name="Lipzen A."/>
            <person name="Sullivan W."/>
            <person name="Andreopoulos W.B."/>
            <person name="Clum A."/>
            <person name="Lindquist E."/>
            <person name="Daum C."/>
            <person name="Ramamoorthy G.K."/>
            <person name="Gryganskyi A."/>
            <person name="Culley D."/>
            <person name="Magnuson J.K."/>
            <person name="James T.Y."/>
            <person name="O'Malley M.A."/>
            <person name="Stajich J.E."/>
            <person name="Spatafora J.W."/>
            <person name="Visel A."/>
            <person name="Grigoriev I.V."/>
        </authorList>
    </citation>
    <scope>NUCLEOTIDE SEQUENCE [LARGE SCALE GENOMIC DNA]</scope>
    <source>
        <strain evidence="4 5">JEL800</strain>
    </source>
</reference>
<keyword evidence="2" id="KW-0539">Nucleus</keyword>
<dbReference type="CDD" id="cd00067">
    <property type="entry name" value="GAL4"/>
    <property type="match status" value="1"/>
</dbReference>
<dbReference type="PROSITE" id="PS00463">
    <property type="entry name" value="ZN2_CY6_FUNGAL_1"/>
    <property type="match status" value="1"/>
</dbReference>
<dbReference type="PROSITE" id="PS50048">
    <property type="entry name" value="ZN2_CY6_FUNGAL_2"/>
    <property type="match status" value="1"/>
</dbReference>
<dbReference type="InterPro" id="IPR050613">
    <property type="entry name" value="Sec_Metabolite_Reg"/>
</dbReference>
<dbReference type="Pfam" id="PF00172">
    <property type="entry name" value="Zn_clus"/>
    <property type="match status" value="1"/>
</dbReference>
<comment type="subcellular location">
    <subcellularLocation>
        <location evidence="1">Nucleus</location>
    </subcellularLocation>
</comment>
<dbReference type="CDD" id="cd12148">
    <property type="entry name" value="fungal_TF_MHR"/>
    <property type="match status" value="1"/>
</dbReference>
<dbReference type="GO" id="GO:0005634">
    <property type="term" value="C:nucleus"/>
    <property type="evidence" value="ECO:0007669"/>
    <property type="project" value="UniProtKB-SubCell"/>
</dbReference>
<name>A0A1Y2CDF5_9FUNG</name>
<evidence type="ECO:0000313" key="5">
    <source>
        <dbReference type="Proteomes" id="UP000193642"/>
    </source>
</evidence>
<protein>
    <recommendedName>
        <fullName evidence="3">Zn(2)-C6 fungal-type domain-containing protein</fullName>
    </recommendedName>
</protein>
<evidence type="ECO:0000259" key="3">
    <source>
        <dbReference type="PROSITE" id="PS50048"/>
    </source>
</evidence>
<dbReference type="Gene3D" id="4.10.240.10">
    <property type="entry name" value="Zn(2)-C6 fungal-type DNA-binding domain"/>
    <property type="match status" value="1"/>
</dbReference>
<keyword evidence="5" id="KW-1185">Reference proteome</keyword>
<comment type="caution">
    <text evidence="4">The sequence shown here is derived from an EMBL/GenBank/DDBJ whole genome shotgun (WGS) entry which is preliminary data.</text>
</comment>